<dbReference type="Gene3D" id="2.60.40.10">
    <property type="entry name" value="Immunoglobulins"/>
    <property type="match status" value="1"/>
</dbReference>
<dbReference type="InterPro" id="IPR011043">
    <property type="entry name" value="Gal_Oxase/kelch_b-propeller"/>
</dbReference>
<dbReference type="PANTHER" id="PTHR32208">
    <property type="entry name" value="SECRETED PROTEIN-RELATED"/>
    <property type="match status" value="1"/>
</dbReference>
<dbReference type="Pfam" id="PF09118">
    <property type="entry name" value="GO-like_E_set"/>
    <property type="match status" value="1"/>
</dbReference>
<evidence type="ECO:0000259" key="3">
    <source>
        <dbReference type="Pfam" id="PF07250"/>
    </source>
</evidence>
<evidence type="ECO:0000256" key="1">
    <source>
        <dbReference type="ARBA" id="ARBA00022729"/>
    </source>
</evidence>
<protein>
    <recommendedName>
        <fullName evidence="7">Galactose oxidase</fullName>
    </recommendedName>
</protein>
<dbReference type="InterPro" id="IPR014756">
    <property type="entry name" value="Ig_E-set"/>
</dbReference>
<dbReference type="InterPro" id="IPR009880">
    <property type="entry name" value="Glyoxal_oxidase_N"/>
</dbReference>
<dbReference type="EMBL" id="JANJYI010000002">
    <property type="protein sequence ID" value="KAK2660671.1"/>
    <property type="molecule type" value="Genomic_DNA"/>
</dbReference>
<dbReference type="SUPFAM" id="SSF50965">
    <property type="entry name" value="Galactose oxidase, central domain"/>
    <property type="match status" value="1"/>
</dbReference>
<dbReference type="Pfam" id="PF07250">
    <property type="entry name" value="Glyoxal_oxid_N"/>
    <property type="match status" value="1"/>
</dbReference>
<evidence type="ECO:0000259" key="4">
    <source>
        <dbReference type="Pfam" id="PF09118"/>
    </source>
</evidence>
<dbReference type="Proteomes" id="UP001280121">
    <property type="component" value="Unassembled WGS sequence"/>
</dbReference>
<evidence type="ECO:0000313" key="6">
    <source>
        <dbReference type="Proteomes" id="UP001280121"/>
    </source>
</evidence>
<dbReference type="PANTHER" id="PTHR32208:SF62">
    <property type="entry name" value="OXIDASE, PUTATIVE, EXPRESSED-RELATED"/>
    <property type="match status" value="1"/>
</dbReference>
<reference evidence="5" key="1">
    <citation type="journal article" date="2023" name="Plant J.">
        <title>Genome sequences and population genomics provide insights into the demographic history, inbreeding, and mutation load of two 'living fossil' tree species of Dipteronia.</title>
        <authorList>
            <person name="Feng Y."/>
            <person name="Comes H.P."/>
            <person name="Chen J."/>
            <person name="Zhu S."/>
            <person name="Lu R."/>
            <person name="Zhang X."/>
            <person name="Li P."/>
            <person name="Qiu J."/>
            <person name="Olsen K.M."/>
            <person name="Qiu Y."/>
        </authorList>
    </citation>
    <scope>NUCLEOTIDE SEQUENCE</scope>
    <source>
        <strain evidence="5">KIB01</strain>
    </source>
</reference>
<evidence type="ECO:0000313" key="5">
    <source>
        <dbReference type="EMBL" id="KAK2660671.1"/>
    </source>
</evidence>
<name>A0AAE0CRG1_9ROSI</name>
<evidence type="ECO:0000256" key="2">
    <source>
        <dbReference type="SAM" id="SignalP"/>
    </source>
</evidence>
<dbReference type="InterPro" id="IPR015202">
    <property type="entry name" value="GO-like_E_set"/>
</dbReference>
<feature type="signal peptide" evidence="2">
    <location>
        <begin position="1"/>
        <end position="19"/>
    </location>
</feature>
<dbReference type="SUPFAM" id="SSF81296">
    <property type="entry name" value="E set domains"/>
    <property type="match status" value="1"/>
</dbReference>
<accession>A0AAE0CRG1</accession>
<dbReference type="CDD" id="cd02851">
    <property type="entry name" value="E_set_GO_C"/>
    <property type="match status" value="1"/>
</dbReference>
<keyword evidence="1 2" id="KW-0732">Signal</keyword>
<feature type="domain" description="Glyoxal oxidase N-terminal" evidence="3">
    <location>
        <begin position="95"/>
        <end position="464"/>
    </location>
</feature>
<gene>
    <name evidence="5" type="ORF">Ddye_007204</name>
</gene>
<dbReference type="Gene3D" id="2.130.10.80">
    <property type="entry name" value="Galactose oxidase/kelch, beta-propeller"/>
    <property type="match status" value="1"/>
</dbReference>
<feature type="domain" description="Galactose oxidase-like Early set" evidence="4">
    <location>
        <begin position="473"/>
        <end position="577"/>
    </location>
</feature>
<dbReference type="InterPro" id="IPR037293">
    <property type="entry name" value="Gal_Oxidase_central_sf"/>
</dbReference>
<comment type="caution">
    <text evidence="5">The sequence shown here is derived from an EMBL/GenBank/DDBJ whole genome shotgun (WGS) entry which is preliminary data.</text>
</comment>
<keyword evidence="6" id="KW-1185">Reference proteome</keyword>
<dbReference type="InterPro" id="IPR013783">
    <property type="entry name" value="Ig-like_fold"/>
</dbReference>
<dbReference type="AlphaFoldDB" id="A0AAE0CRG1"/>
<feature type="chain" id="PRO_5041959704" description="Galactose oxidase" evidence="2">
    <location>
        <begin position="20"/>
        <end position="579"/>
    </location>
</feature>
<organism evidence="5 6">
    <name type="scientific">Dipteronia dyeriana</name>
    <dbReference type="NCBI Taxonomy" id="168575"/>
    <lineage>
        <taxon>Eukaryota</taxon>
        <taxon>Viridiplantae</taxon>
        <taxon>Streptophyta</taxon>
        <taxon>Embryophyta</taxon>
        <taxon>Tracheophyta</taxon>
        <taxon>Spermatophyta</taxon>
        <taxon>Magnoliopsida</taxon>
        <taxon>eudicotyledons</taxon>
        <taxon>Gunneridae</taxon>
        <taxon>Pentapetalae</taxon>
        <taxon>rosids</taxon>
        <taxon>malvids</taxon>
        <taxon>Sapindales</taxon>
        <taxon>Sapindaceae</taxon>
        <taxon>Hippocastanoideae</taxon>
        <taxon>Acereae</taxon>
        <taxon>Dipteronia</taxon>
    </lineage>
</organism>
<proteinExistence type="predicted"/>
<sequence length="579" mass="63878">MTSQTSILYFLLFQLTIISQPCHRFLTDAAGGRWNYLRKSIGISAMHMQLLKNDRVIIYDRTDFGKSNISFPDGKCLIYTNCTKSMIDDFQPPGTEIGKSNVPLANGKCHNYTDCTAHSVEYDVLTDAVRPLTVRTNIWCSSGAVMPDGSLIQTGGSFEGERKVRIFKPCSDDKCDWVETESSLAVKRWYATNHVLPKGGQIVIGGLDQFNYEFQPERGSPILYKLPFLAETTTNRLEQNNLYPFVFLNVDGNLFIFANNRAILFDYSNHKVVRTYPVVPGGDPRCYPSTGSAVLLPLKNLQAPSVEAEVLVCGGAPKGAFAKANNKKNATFVAALDTCGRIKITDPNPKWVMETMPQARLMGDMTLLPNGNVLIINGAGAGVAGWETGRNPVLSPVLYHPEGKLGLRFECQNPSTIPRMYHSTAILLRDGRVLVGGSNSHDKYEFTGVLYPTELSLEAFSPAYLDPENSILRPKIVTTASQTTLKYNQKLLVRFTVAGTVAIDKVSVTMVAPSFTTHSFSMNQRLLILVSEKVMCLGKNTYAVQVTTPGSGNLAPLGYYLLFLVHQDIPSKGIWVNLQ</sequence>
<evidence type="ECO:0008006" key="7">
    <source>
        <dbReference type="Google" id="ProtNLM"/>
    </source>
</evidence>